<gene>
    <name evidence="4" type="primary">dgt</name>
    <name evidence="4" type="ORF">EIC27_01495</name>
</gene>
<dbReference type="HAMAP" id="MF_01212">
    <property type="entry name" value="dGTPase_type2"/>
    <property type="match status" value="1"/>
</dbReference>
<dbReference type="CDD" id="cd00077">
    <property type="entry name" value="HDc"/>
    <property type="match status" value="1"/>
</dbReference>
<evidence type="ECO:0000256" key="2">
    <source>
        <dbReference type="HAMAP-Rule" id="MF_01212"/>
    </source>
</evidence>
<dbReference type="PANTHER" id="PTHR11373">
    <property type="entry name" value="DEOXYNUCLEOSIDE TRIPHOSPHATE TRIPHOSPHOHYDROLASE"/>
    <property type="match status" value="1"/>
</dbReference>
<dbReference type="Gene3D" id="1.10.3210.10">
    <property type="entry name" value="Hypothetical protein af1432"/>
    <property type="match status" value="1"/>
</dbReference>
<dbReference type="InterPro" id="IPR026875">
    <property type="entry name" value="PHydrolase_assoc_dom"/>
</dbReference>
<dbReference type="SMART" id="SM00471">
    <property type="entry name" value="HDc"/>
    <property type="match status" value="1"/>
</dbReference>
<evidence type="ECO:0000313" key="4">
    <source>
        <dbReference type="EMBL" id="RST70283.1"/>
    </source>
</evidence>
<keyword evidence="1 2" id="KW-0378">Hydrolase</keyword>
<dbReference type="PROSITE" id="PS51831">
    <property type="entry name" value="HD"/>
    <property type="match status" value="1"/>
</dbReference>
<dbReference type="OrthoDB" id="9803619at2"/>
<dbReference type="InterPro" id="IPR006675">
    <property type="entry name" value="HDIG_dom"/>
</dbReference>
<dbReference type="Pfam" id="PF13286">
    <property type="entry name" value="HD_assoc"/>
    <property type="match status" value="1"/>
</dbReference>
<dbReference type="InterPro" id="IPR006261">
    <property type="entry name" value="dGTPase"/>
</dbReference>
<feature type="domain" description="HD" evidence="3">
    <location>
        <begin position="64"/>
        <end position="201"/>
    </location>
</feature>
<comment type="similarity">
    <text evidence="2">Belongs to the dGTPase family. Type 2 subfamily.</text>
</comment>
<dbReference type="InterPro" id="IPR006674">
    <property type="entry name" value="HD_domain"/>
</dbReference>
<dbReference type="Pfam" id="PF01966">
    <property type="entry name" value="HD"/>
    <property type="match status" value="1"/>
</dbReference>
<dbReference type="InterPro" id="IPR023023">
    <property type="entry name" value="dNTPase_2"/>
</dbReference>
<dbReference type="Proteomes" id="UP000279470">
    <property type="component" value="Unassembled WGS sequence"/>
</dbReference>
<dbReference type="AlphaFoldDB" id="A0A429XST0"/>
<sequence>MVDMVLKKFNNLAVINSIGRICKEDVKYNFIEDKFRIINSKAFRRLEYKTQVFINYTGDHYRTRLTHSLEVSQIAVYIAKELGLNCELAEVIALSHDIGHPPFGHAGEESLNEAAVEYGGFDHNIHAIKIISMLEKYSSKYNGLNLTIDTIDGILKHNGPITNKDKINKLNQILNNYPIQYSNNASLESQIASIADDIAYTKHDLDDGIRAKFINLEELKGLKIFKTKDFQVIENGNYDKEININQFLINLSSFLINDLIQQTIKNVNINNIDNIEDIYDFGGFFIEFSKDTKENFIELKKFLFDNVYKNYLVNRTTHKTKIIIKDLFNHFMNNPKTLPKSWQTSDIFIYKKSLSEKVINYIAGMTDRYAVEEHKKIFDLYHY</sequence>
<dbReference type="NCBIfam" id="TIGR01353">
    <property type="entry name" value="dGTP_triPase"/>
    <property type="match status" value="1"/>
</dbReference>
<dbReference type="InterPro" id="IPR050135">
    <property type="entry name" value="dGTPase-like"/>
</dbReference>
<dbReference type="GO" id="GO:0008832">
    <property type="term" value="F:dGTPase activity"/>
    <property type="evidence" value="ECO:0007669"/>
    <property type="project" value="TreeGrafter"/>
</dbReference>
<evidence type="ECO:0000259" key="3">
    <source>
        <dbReference type="PROSITE" id="PS51831"/>
    </source>
</evidence>
<accession>A0A429XST0</accession>
<name>A0A429XST0_9RICK</name>
<evidence type="ECO:0000256" key="1">
    <source>
        <dbReference type="ARBA" id="ARBA00022801"/>
    </source>
</evidence>
<comment type="caution">
    <text evidence="4">The sequence shown here is derived from an EMBL/GenBank/DDBJ whole genome shotgun (WGS) entry which is preliminary data.</text>
</comment>
<dbReference type="PANTHER" id="PTHR11373:SF43">
    <property type="entry name" value="DEOXYGUANOSINETRIPHOSPHATE TRIPHOSPHOHYDROLASE-LIKE PROTEIN"/>
    <property type="match status" value="1"/>
</dbReference>
<dbReference type="GO" id="GO:0006203">
    <property type="term" value="P:dGTP catabolic process"/>
    <property type="evidence" value="ECO:0007669"/>
    <property type="project" value="TreeGrafter"/>
</dbReference>
<evidence type="ECO:0000313" key="5">
    <source>
        <dbReference type="Proteomes" id="UP000279470"/>
    </source>
</evidence>
<keyword evidence="5" id="KW-1185">Reference proteome</keyword>
<proteinExistence type="inferred from homology"/>
<dbReference type="EMBL" id="RXFM01000013">
    <property type="protein sequence ID" value="RST70283.1"/>
    <property type="molecule type" value="Genomic_DNA"/>
</dbReference>
<protein>
    <recommendedName>
        <fullName evidence="2">Deoxyguanosinetriphosphate triphosphohydrolase-like protein</fullName>
    </recommendedName>
</protein>
<reference evidence="5" key="1">
    <citation type="submission" date="2018-11" db="EMBL/GenBank/DDBJ databases">
        <title>Phylogenetic, genomic, and biogeographic characterization of a novel and ubiquitous marine invertebrate-associated Rickettsiales parasite, Candidatus Marinoinvertebrata rohwerii, gen. nov., sp. nov.</title>
        <authorList>
            <person name="Klinges J.G."/>
            <person name="Rosales S.M."/>
            <person name="Mcminds R."/>
            <person name="Shaver E.C."/>
            <person name="Shantz A."/>
            <person name="Peters E.C."/>
            <person name="Burkepile D.E."/>
            <person name="Silliman B.R."/>
            <person name="Vega Thurber R.L."/>
        </authorList>
    </citation>
    <scope>NUCLEOTIDE SEQUENCE [LARGE SCALE GENOMIC DNA]</scope>
    <source>
        <strain evidence="5">a_cerv_44</strain>
    </source>
</reference>
<dbReference type="NCBIfam" id="TIGR00277">
    <property type="entry name" value="HDIG"/>
    <property type="match status" value="1"/>
</dbReference>
<organism evidence="4 5">
    <name type="scientific">Candidatus Aquarickettsia rohweri</name>
    <dbReference type="NCBI Taxonomy" id="2602574"/>
    <lineage>
        <taxon>Bacteria</taxon>
        <taxon>Pseudomonadati</taxon>
        <taxon>Pseudomonadota</taxon>
        <taxon>Alphaproteobacteria</taxon>
        <taxon>Rickettsiales</taxon>
        <taxon>Candidatus Midichloriaceae</taxon>
        <taxon>Candidatus Aquarickettsia</taxon>
    </lineage>
</organism>
<dbReference type="InterPro" id="IPR003607">
    <property type="entry name" value="HD/PDEase_dom"/>
</dbReference>
<dbReference type="SUPFAM" id="SSF109604">
    <property type="entry name" value="HD-domain/PDEase-like"/>
    <property type="match status" value="1"/>
</dbReference>